<gene>
    <name evidence="1" type="ORF">PISMIDRAFT_112931</name>
</gene>
<evidence type="ECO:0000313" key="1">
    <source>
        <dbReference type="EMBL" id="KIK16678.1"/>
    </source>
</evidence>
<keyword evidence="2" id="KW-1185">Reference proteome</keyword>
<sequence>MVSHGNRPEYVTFSTPDPDEYPLPNAAYLAIHATRIKVAHLSGAAEHIEEVLRRMEDTLVLAEDGGSSEILYTAILSSMHAVPV</sequence>
<reference evidence="1 2" key="1">
    <citation type="submission" date="2014-04" db="EMBL/GenBank/DDBJ databases">
        <authorList>
            <consortium name="DOE Joint Genome Institute"/>
            <person name="Kuo A."/>
            <person name="Kohler A."/>
            <person name="Costa M.D."/>
            <person name="Nagy L.G."/>
            <person name="Floudas D."/>
            <person name="Copeland A."/>
            <person name="Barry K.W."/>
            <person name="Cichocki N."/>
            <person name="Veneault-Fourrey C."/>
            <person name="LaButti K."/>
            <person name="Lindquist E.A."/>
            <person name="Lipzen A."/>
            <person name="Lundell T."/>
            <person name="Morin E."/>
            <person name="Murat C."/>
            <person name="Sun H."/>
            <person name="Tunlid A."/>
            <person name="Henrissat B."/>
            <person name="Grigoriev I.V."/>
            <person name="Hibbett D.S."/>
            <person name="Martin F."/>
            <person name="Nordberg H.P."/>
            <person name="Cantor M.N."/>
            <person name="Hua S.X."/>
        </authorList>
    </citation>
    <scope>NUCLEOTIDE SEQUENCE [LARGE SCALE GENOMIC DNA]</scope>
    <source>
        <strain evidence="1 2">441</strain>
    </source>
</reference>
<proteinExistence type="predicted"/>
<dbReference type="OrthoDB" id="2689743at2759"/>
<reference evidence="2" key="2">
    <citation type="submission" date="2015-01" db="EMBL/GenBank/DDBJ databases">
        <title>Evolutionary Origins and Diversification of the Mycorrhizal Mutualists.</title>
        <authorList>
            <consortium name="DOE Joint Genome Institute"/>
            <consortium name="Mycorrhizal Genomics Consortium"/>
            <person name="Kohler A."/>
            <person name="Kuo A."/>
            <person name="Nagy L.G."/>
            <person name="Floudas D."/>
            <person name="Copeland A."/>
            <person name="Barry K.W."/>
            <person name="Cichocki N."/>
            <person name="Veneault-Fourrey C."/>
            <person name="LaButti K."/>
            <person name="Lindquist E.A."/>
            <person name="Lipzen A."/>
            <person name="Lundell T."/>
            <person name="Morin E."/>
            <person name="Murat C."/>
            <person name="Riley R."/>
            <person name="Ohm R."/>
            <person name="Sun H."/>
            <person name="Tunlid A."/>
            <person name="Henrissat B."/>
            <person name="Grigoriev I.V."/>
            <person name="Hibbett D.S."/>
            <person name="Martin F."/>
        </authorList>
    </citation>
    <scope>NUCLEOTIDE SEQUENCE [LARGE SCALE GENOMIC DNA]</scope>
    <source>
        <strain evidence="2">441</strain>
    </source>
</reference>
<evidence type="ECO:0000313" key="2">
    <source>
        <dbReference type="Proteomes" id="UP000054018"/>
    </source>
</evidence>
<name>A0A0C9Z9S9_9AGAM</name>
<dbReference type="EMBL" id="KN833850">
    <property type="protein sequence ID" value="KIK16678.1"/>
    <property type="molecule type" value="Genomic_DNA"/>
</dbReference>
<dbReference type="AlphaFoldDB" id="A0A0C9Z9S9"/>
<accession>A0A0C9Z9S9</accession>
<protein>
    <submittedName>
        <fullName evidence="1">Uncharacterized protein</fullName>
    </submittedName>
</protein>
<dbReference type="STRING" id="765257.A0A0C9Z9S9"/>
<dbReference type="HOGENOM" id="CLU_2528303_0_0_1"/>
<organism evidence="1 2">
    <name type="scientific">Pisolithus microcarpus 441</name>
    <dbReference type="NCBI Taxonomy" id="765257"/>
    <lineage>
        <taxon>Eukaryota</taxon>
        <taxon>Fungi</taxon>
        <taxon>Dikarya</taxon>
        <taxon>Basidiomycota</taxon>
        <taxon>Agaricomycotina</taxon>
        <taxon>Agaricomycetes</taxon>
        <taxon>Agaricomycetidae</taxon>
        <taxon>Boletales</taxon>
        <taxon>Sclerodermatineae</taxon>
        <taxon>Pisolithaceae</taxon>
        <taxon>Pisolithus</taxon>
    </lineage>
</organism>
<dbReference type="Proteomes" id="UP000054018">
    <property type="component" value="Unassembled WGS sequence"/>
</dbReference>